<name>A0AAD7Z688_DIPPU</name>
<evidence type="ECO:0000313" key="1">
    <source>
        <dbReference type="EMBL" id="KAJ9574641.1"/>
    </source>
</evidence>
<protein>
    <submittedName>
        <fullName evidence="1">Uncharacterized protein</fullName>
    </submittedName>
</protein>
<feature type="non-terminal residue" evidence="1">
    <location>
        <position position="1"/>
    </location>
</feature>
<accession>A0AAD7Z688</accession>
<reference evidence="1" key="1">
    <citation type="journal article" date="2023" name="IScience">
        <title>Live-bearing cockroach genome reveals convergent evolutionary mechanisms linked to viviparity in insects and beyond.</title>
        <authorList>
            <person name="Fouks B."/>
            <person name="Harrison M.C."/>
            <person name="Mikhailova A.A."/>
            <person name="Marchal E."/>
            <person name="English S."/>
            <person name="Carruthers M."/>
            <person name="Jennings E.C."/>
            <person name="Chiamaka E.L."/>
            <person name="Frigard R.A."/>
            <person name="Pippel M."/>
            <person name="Attardo G.M."/>
            <person name="Benoit J.B."/>
            <person name="Bornberg-Bauer E."/>
            <person name="Tobe S.S."/>
        </authorList>
    </citation>
    <scope>NUCLEOTIDE SEQUENCE</scope>
    <source>
        <strain evidence="1">Stay&amp;Tobe</strain>
    </source>
</reference>
<organism evidence="1 2">
    <name type="scientific">Diploptera punctata</name>
    <name type="common">Pacific beetle cockroach</name>
    <dbReference type="NCBI Taxonomy" id="6984"/>
    <lineage>
        <taxon>Eukaryota</taxon>
        <taxon>Metazoa</taxon>
        <taxon>Ecdysozoa</taxon>
        <taxon>Arthropoda</taxon>
        <taxon>Hexapoda</taxon>
        <taxon>Insecta</taxon>
        <taxon>Pterygota</taxon>
        <taxon>Neoptera</taxon>
        <taxon>Polyneoptera</taxon>
        <taxon>Dictyoptera</taxon>
        <taxon>Blattodea</taxon>
        <taxon>Blaberoidea</taxon>
        <taxon>Blaberidae</taxon>
        <taxon>Diplopterinae</taxon>
        <taxon>Diploptera</taxon>
    </lineage>
</organism>
<sequence>GMHLHLRPANKTVYDDVYVTRYYTDSPVLPIEFFGRFYQIPLLRVYRKHDQSPCQTLVLIDCRPT</sequence>
<dbReference type="Proteomes" id="UP001233999">
    <property type="component" value="Unassembled WGS sequence"/>
</dbReference>
<evidence type="ECO:0000313" key="2">
    <source>
        <dbReference type="Proteomes" id="UP001233999"/>
    </source>
</evidence>
<dbReference type="EMBL" id="JASPKZ010010272">
    <property type="protein sequence ID" value="KAJ9574641.1"/>
    <property type="molecule type" value="Genomic_DNA"/>
</dbReference>
<keyword evidence="2" id="KW-1185">Reference proteome</keyword>
<dbReference type="AlphaFoldDB" id="A0AAD7Z688"/>
<feature type="non-terminal residue" evidence="1">
    <location>
        <position position="65"/>
    </location>
</feature>
<comment type="caution">
    <text evidence="1">The sequence shown here is derived from an EMBL/GenBank/DDBJ whole genome shotgun (WGS) entry which is preliminary data.</text>
</comment>
<reference evidence="1" key="2">
    <citation type="submission" date="2023-05" db="EMBL/GenBank/DDBJ databases">
        <authorList>
            <person name="Fouks B."/>
        </authorList>
    </citation>
    <scope>NUCLEOTIDE SEQUENCE</scope>
    <source>
        <strain evidence="1">Stay&amp;Tobe</strain>
        <tissue evidence="1">Testes</tissue>
    </source>
</reference>
<gene>
    <name evidence="1" type="ORF">L9F63_008173</name>
</gene>
<proteinExistence type="predicted"/>